<gene>
    <name evidence="2" type="ORF">H4N64_16540</name>
</gene>
<evidence type="ECO:0000256" key="1">
    <source>
        <dbReference type="SAM" id="MobiDB-lite"/>
    </source>
</evidence>
<evidence type="ECO:0000313" key="3">
    <source>
        <dbReference type="Proteomes" id="UP000584670"/>
    </source>
</evidence>
<name>A0A7X1M9E5_9ACTN</name>
<keyword evidence="3" id="KW-1185">Reference proteome</keyword>
<evidence type="ECO:0000313" key="2">
    <source>
        <dbReference type="EMBL" id="MBC2903189.1"/>
    </source>
</evidence>
<organism evidence="2 3">
    <name type="scientific">Streptomyces cupreus</name>
    <dbReference type="NCBI Taxonomy" id="2759956"/>
    <lineage>
        <taxon>Bacteria</taxon>
        <taxon>Bacillati</taxon>
        <taxon>Actinomycetota</taxon>
        <taxon>Actinomycetes</taxon>
        <taxon>Kitasatosporales</taxon>
        <taxon>Streptomycetaceae</taxon>
        <taxon>Streptomyces</taxon>
    </lineage>
</organism>
<dbReference type="RefSeq" id="WP_186283074.1">
    <property type="nucleotide sequence ID" value="NZ_JACMSF010000015.1"/>
</dbReference>
<dbReference type="EMBL" id="JACMSF010000015">
    <property type="protein sequence ID" value="MBC2903189.1"/>
    <property type="molecule type" value="Genomic_DNA"/>
</dbReference>
<dbReference type="Proteomes" id="UP000584670">
    <property type="component" value="Unassembled WGS sequence"/>
</dbReference>
<feature type="region of interest" description="Disordered" evidence="1">
    <location>
        <begin position="80"/>
        <end position="106"/>
    </location>
</feature>
<reference evidence="2 3" key="1">
    <citation type="submission" date="2020-08" db="EMBL/GenBank/DDBJ databases">
        <title>Streptomyces sp. PSKA01 genome sequencing and assembly.</title>
        <authorList>
            <person name="Mandal S."/>
            <person name="Maiti P.K."/>
            <person name="Das P."/>
        </authorList>
    </citation>
    <scope>NUCLEOTIDE SEQUENCE [LARGE SCALE GENOMIC DNA]</scope>
    <source>
        <strain evidence="2 3">PSKA01</strain>
    </source>
</reference>
<comment type="caution">
    <text evidence="2">The sequence shown here is derived from an EMBL/GenBank/DDBJ whole genome shotgun (WGS) entry which is preliminary data.</text>
</comment>
<accession>A0A7X1M9E5</accession>
<dbReference type="AlphaFoldDB" id="A0A7X1M9E5"/>
<proteinExistence type="predicted"/>
<sequence>MTAIQPALDGTIPTTSSYAEWVDDVRPAFVTAARSGRRFTTYEIAKEHELPEPPNPRADWGNFAQSLVRDGLIEHVDFERSSRPTGERSAVSVWRGTPAARAGRVA</sequence>
<protein>
    <submittedName>
        <fullName evidence="2">Uncharacterized protein</fullName>
    </submittedName>
</protein>